<name>K2RG02_MACPH</name>
<dbReference type="Proteomes" id="UP000007129">
    <property type="component" value="Unassembled WGS sequence"/>
</dbReference>
<comment type="caution">
    <text evidence="2">The sequence shown here is derived from an EMBL/GenBank/DDBJ whole genome shotgun (WGS) entry which is preliminary data.</text>
</comment>
<dbReference type="HOGENOM" id="CLU_2085281_0_0_1"/>
<protein>
    <submittedName>
        <fullName evidence="2">Uncharacterized protein</fullName>
    </submittedName>
</protein>
<feature type="region of interest" description="Disordered" evidence="1">
    <location>
        <begin position="21"/>
        <end position="83"/>
    </location>
</feature>
<organism evidence="2 3">
    <name type="scientific">Macrophomina phaseolina (strain MS6)</name>
    <name type="common">Charcoal rot fungus</name>
    <dbReference type="NCBI Taxonomy" id="1126212"/>
    <lineage>
        <taxon>Eukaryota</taxon>
        <taxon>Fungi</taxon>
        <taxon>Dikarya</taxon>
        <taxon>Ascomycota</taxon>
        <taxon>Pezizomycotina</taxon>
        <taxon>Dothideomycetes</taxon>
        <taxon>Dothideomycetes incertae sedis</taxon>
        <taxon>Botryosphaeriales</taxon>
        <taxon>Botryosphaeriaceae</taxon>
        <taxon>Macrophomina</taxon>
    </lineage>
</organism>
<gene>
    <name evidence="2" type="ORF">MPH_09340</name>
</gene>
<accession>K2RG02</accession>
<evidence type="ECO:0000313" key="3">
    <source>
        <dbReference type="Proteomes" id="UP000007129"/>
    </source>
</evidence>
<feature type="compositionally biased region" description="Basic and acidic residues" evidence="1">
    <location>
        <begin position="53"/>
        <end position="80"/>
    </location>
</feature>
<reference evidence="2 3" key="1">
    <citation type="journal article" date="2012" name="BMC Genomics">
        <title>Tools to kill: Genome of one of the most destructive plant pathogenic fungi Macrophomina phaseolina.</title>
        <authorList>
            <person name="Islam M.S."/>
            <person name="Haque M.S."/>
            <person name="Islam M.M."/>
            <person name="Emdad E.M."/>
            <person name="Halim A."/>
            <person name="Hossen Q.M.M."/>
            <person name="Hossain M.Z."/>
            <person name="Ahmed B."/>
            <person name="Rahim S."/>
            <person name="Rahman M.S."/>
            <person name="Alam M.M."/>
            <person name="Hou S."/>
            <person name="Wan X."/>
            <person name="Saito J.A."/>
            <person name="Alam M."/>
        </authorList>
    </citation>
    <scope>NUCLEOTIDE SEQUENCE [LARGE SCALE GENOMIC DNA]</scope>
    <source>
        <strain evidence="2 3">MS6</strain>
    </source>
</reference>
<sequence>MKWNSSKQLSFSLAESFLGSSSGLFESTPAPSDWRVPAADDERWAKRQVGKYQKKENDKQEHDEEMRKSQKNNTRQESEMTGRPIKVGRFFMCRKARAGRCTSRPRIATSTAFSQER</sequence>
<evidence type="ECO:0000313" key="2">
    <source>
        <dbReference type="EMBL" id="EKG13508.1"/>
    </source>
</evidence>
<proteinExistence type="predicted"/>
<dbReference type="AlphaFoldDB" id="K2RG02"/>
<evidence type="ECO:0000256" key="1">
    <source>
        <dbReference type="SAM" id="MobiDB-lite"/>
    </source>
</evidence>
<dbReference type="VEuPathDB" id="FungiDB:MPH_09340"/>
<dbReference type="EMBL" id="AHHD01000410">
    <property type="protein sequence ID" value="EKG13508.1"/>
    <property type="molecule type" value="Genomic_DNA"/>
</dbReference>
<dbReference type="InParanoid" id="K2RG02"/>